<evidence type="ECO:0000256" key="1">
    <source>
        <dbReference type="ARBA" id="ARBA00022448"/>
    </source>
</evidence>
<accession>A0A4S4ALB5</accession>
<evidence type="ECO:0000256" key="3">
    <source>
        <dbReference type="ARBA" id="ARBA00022723"/>
    </source>
</evidence>
<evidence type="ECO:0000313" key="10">
    <source>
        <dbReference type="Proteomes" id="UP000307956"/>
    </source>
</evidence>
<dbReference type="Pfam" id="PF00034">
    <property type="entry name" value="Cytochrom_C"/>
    <property type="match status" value="1"/>
</dbReference>
<dbReference type="AlphaFoldDB" id="A0A4S4ALB5"/>
<keyword evidence="4" id="KW-0249">Electron transport</keyword>
<protein>
    <submittedName>
        <fullName evidence="9">C-type cytochrome</fullName>
    </submittedName>
</protein>
<dbReference type="GO" id="GO:0046872">
    <property type="term" value="F:metal ion binding"/>
    <property type="evidence" value="ECO:0007669"/>
    <property type="project" value="UniProtKB-KW"/>
</dbReference>
<keyword evidence="3 6" id="KW-0479">Metal-binding</keyword>
<evidence type="ECO:0000256" key="7">
    <source>
        <dbReference type="SAM" id="SignalP"/>
    </source>
</evidence>
<proteinExistence type="predicted"/>
<comment type="caution">
    <text evidence="9">The sequence shown here is derived from an EMBL/GenBank/DDBJ whole genome shotgun (WGS) entry which is preliminary data.</text>
</comment>
<dbReference type="PANTHER" id="PTHR33751:SF9">
    <property type="entry name" value="CYTOCHROME C4"/>
    <property type="match status" value="1"/>
</dbReference>
<dbReference type="OrthoDB" id="9773456at2"/>
<dbReference type="GO" id="GO:0020037">
    <property type="term" value="F:heme binding"/>
    <property type="evidence" value="ECO:0007669"/>
    <property type="project" value="InterPro"/>
</dbReference>
<feature type="domain" description="Cytochrome c" evidence="8">
    <location>
        <begin position="137"/>
        <end position="219"/>
    </location>
</feature>
<keyword evidence="5 6" id="KW-0408">Iron</keyword>
<evidence type="ECO:0000256" key="6">
    <source>
        <dbReference type="PROSITE-ProRule" id="PRU00433"/>
    </source>
</evidence>
<dbReference type="PANTHER" id="PTHR33751">
    <property type="entry name" value="CBB3-TYPE CYTOCHROME C OXIDASE SUBUNIT FIXP"/>
    <property type="match status" value="1"/>
</dbReference>
<keyword evidence="1" id="KW-0813">Transport</keyword>
<feature type="domain" description="Cytochrome c" evidence="8">
    <location>
        <begin position="45"/>
        <end position="126"/>
    </location>
</feature>
<keyword evidence="7" id="KW-0732">Signal</keyword>
<dbReference type="Proteomes" id="UP000307956">
    <property type="component" value="Unassembled WGS sequence"/>
</dbReference>
<dbReference type="InterPro" id="IPR036909">
    <property type="entry name" value="Cyt_c-like_dom_sf"/>
</dbReference>
<keyword evidence="2 6" id="KW-0349">Heme</keyword>
<organism evidence="9 10">
    <name type="scientific">Pseudothauera rhizosphaerae</name>
    <dbReference type="NCBI Taxonomy" id="2565932"/>
    <lineage>
        <taxon>Bacteria</taxon>
        <taxon>Pseudomonadati</taxon>
        <taxon>Pseudomonadota</taxon>
        <taxon>Betaproteobacteria</taxon>
        <taxon>Rhodocyclales</taxon>
        <taxon>Zoogloeaceae</taxon>
        <taxon>Pseudothauera</taxon>
    </lineage>
</organism>
<reference evidence="9 10" key="1">
    <citation type="submission" date="2019-04" db="EMBL/GenBank/DDBJ databases">
        <title>Azoarcus rhizosphaerae sp. nov. isolated from rhizosphere of Ficus religiosa.</title>
        <authorList>
            <person name="Lin S.-Y."/>
            <person name="Hameed A."/>
            <person name="Hsu Y.-H."/>
            <person name="Young C.-C."/>
        </authorList>
    </citation>
    <scope>NUCLEOTIDE SEQUENCE [LARGE SCALE GENOMIC DNA]</scope>
    <source>
        <strain evidence="9 10">CC-YHH848</strain>
    </source>
</reference>
<evidence type="ECO:0000259" key="8">
    <source>
        <dbReference type="PROSITE" id="PS51007"/>
    </source>
</evidence>
<dbReference type="Gene3D" id="1.10.760.10">
    <property type="entry name" value="Cytochrome c-like domain"/>
    <property type="match status" value="2"/>
</dbReference>
<sequence>MKRFLIVALTGAVLSGAALAQQGKAGDYVWNAPDPEKDRALAHKADPVAGKVAYEVCRGCHRADASGRADAIYPQLAGQHTTVLIKQLVDVRAGRRHNPKMEPFVSAEVLSAEDIGNIASYLALLPTPTNNGKGDGSKLALGERLYRENCVRCHGNYGEGSAQAFYPVVASQHYEYLFKELQMIRDGERRNSYPEMVQVIKGYGDDELRALSDYMSRLVLPANR</sequence>
<dbReference type="GO" id="GO:0009055">
    <property type="term" value="F:electron transfer activity"/>
    <property type="evidence" value="ECO:0007669"/>
    <property type="project" value="InterPro"/>
</dbReference>
<keyword evidence="10" id="KW-1185">Reference proteome</keyword>
<dbReference type="RefSeq" id="WP_136385609.1">
    <property type="nucleotide sequence ID" value="NZ_SSOD01000011.1"/>
</dbReference>
<evidence type="ECO:0000256" key="5">
    <source>
        <dbReference type="ARBA" id="ARBA00023004"/>
    </source>
</evidence>
<evidence type="ECO:0000313" key="9">
    <source>
        <dbReference type="EMBL" id="THF60307.1"/>
    </source>
</evidence>
<dbReference type="SUPFAM" id="SSF46626">
    <property type="entry name" value="Cytochrome c"/>
    <property type="match status" value="2"/>
</dbReference>
<dbReference type="Pfam" id="PF13442">
    <property type="entry name" value="Cytochrome_CBB3"/>
    <property type="match status" value="1"/>
</dbReference>
<evidence type="ECO:0000256" key="4">
    <source>
        <dbReference type="ARBA" id="ARBA00022982"/>
    </source>
</evidence>
<feature type="signal peptide" evidence="7">
    <location>
        <begin position="1"/>
        <end position="20"/>
    </location>
</feature>
<dbReference type="InterPro" id="IPR050597">
    <property type="entry name" value="Cytochrome_c_Oxidase_Subunit"/>
</dbReference>
<dbReference type="InterPro" id="IPR009056">
    <property type="entry name" value="Cyt_c-like_dom"/>
</dbReference>
<evidence type="ECO:0000256" key="2">
    <source>
        <dbReference type="ARBA" id="ARBA00022617"/>
    </source>
</evidence>
<dbReference type="EMBL" id="SSOD01000011">
    <property type="protein sequence ID" value="THF60307.1"/>
    <property type="molecule type" value="Genomic_DNA"/>
</dbReference>
<feature type="chain" id="PRO_5020340617" evidence="7">
    <location>
        <begin position="21"/>
        <end position="224"/>
    </location>
</feature>
<dbReference type="PROSITE" id="PS51007">
    <property type="entry name" value="CYTC"/>
    <property type="match status" value="2"/>
</dbReference>
<gene>
    <name evidence="9" type="ORF">E6O51_13945</name>
</gene>
<name>A0A4S4ALB5_9RHOO</name>